<dbReference type="PANTHER" id="PTHR38683">
    <property type="entry name" value="CHORISMATE PYRUVATE-LYASE"/>
    <property type="match status" value="1"/>
</dbReference>
<keyword evidence="6" id="KW-1185">Reference proteome</keyword>
<dbReference type="EC" id="4.1.3.40" evidence="4"/>
<evidence type="ECO:0000256" key="2">
    <source>
        <dbReference type="ARBA" id="ARBA00022688"/>
    </source>
</evidence>
<comment type="caution">
    <text evidence="5">The sequence shown here is derived from an EMBL/GenBank/DDBJ whole genome shotgun (WGS) entry which is preliminary data.</text>
</comment>
<dbReference type="GeneID" id="66951448"/>
<dbReference type="Pfam" id="PF04345">
    <property type="entry name" value="Chor_lyase"/>
    <property type="match status" value="1"/>
</dbReference>
<keyword evidence="4 5" id="KW-0670">Pyruvate</keyword>
<dbReference type="RefSeq" id="WP_097356239.1">
    <property type="nucleotide sequence ID" value="NZ_CAWNJE010000006.1"/>
</dbReference>
<protein>
    <recommendedName>
        <fullName evidence="4">Probable chorismate pyruvate-lyase</fullName>
        <shortName evidence="4">CL</shortName>
        <shortName evidence="4">CPL</shortName>
        <ecNumber evidence="4">4.1.3.40</ecNumber>
    </recommendedName>
</protein>
<gene>
    <name evidence="4" type="primary">ubiC</name>
    <name evidence="5" type="ORF">BTN49_1223</name>
</gene>
<feature type="binding site" evidence="4">
    <location>
        <position position="82"/>
    </location>
    <ligand>
        <name>substrate</name>
    </ligand>
</feature>
<keyword evidence="1 4" id="KW-0963">Cytoplasm</keyword>
<keyword evidence="3 4" id="KW-0456">Lyase</keyword>
<name>A0A2A5T4Y6_9GAMM</name>
<dbReference type="UniPathway" id="UPA00232"/>
<comment type="catalytic activity">
    <reaction evidence="4">
        <text>chorismate = 4-hydroxybenzoate + pyruvate</text>
        <dbReference type="Rhea" id="RHEA:16505"/>
        <dbReference type="ChEBI" id="CHEBI:15361"/>
        <dbReference type="ChEBI" id="CHEBI:17879"/>
        <dbReference type="ChEBI" id="CHEBI:29748"/>
        <dbReference type="EC" id="4.1.3.40"/>
    </reaction>
</comment>
<comment type="function">
    <text evidence="4">Removes the pyruvyl group from chorismate, with concomitant aromatization of the ring, to provide 4-hydroxybenzoate (4HB) for the ubiquinone pathway.</text>
</comment>
<accession>A0A2A5T4Y6</accession>
<sequence>MLNFRLLHMSALMSANWKALDRQQLETTTQSEWLRELHSMTDRLKCCCVTLDVNVLGLHQCEVNVLTESERSLLGNEACFVREVLLSGDNMPWLYARTLVPMSTLTEQEEDIVYLGAVPLGQRVFSRTNARRDEIEVATVVIEGKTLLARRSRLWANNKPMLVSELFLPQAPIYHGNC</sequence>
<comment type="subcellular location">
    <subcellularLocation>
        <location evidence="4">Cytoplasm</location>
    </subcellularLocation>
</comment>
<dbReference type="GO" id="GO:0042866">
    <property type="term" value="P:pyruvate biosynthetic process"/>
    <property type="evidence" value="ECO:0007669"/>
    <property type="project" value="UniProtKB-UniRule"/>
</dbReference>
<dbReference type="Gene3D" id="3.40.1410.10">
    <property type="entry name" value="Chorismate lyase-like"/>
    <property type="match status" value="1"/>
</dbReference>
<organism evidence="5 6">
    <name type="scientific">Candidatus Enterovibrio escicola</name>
    <dbReference type="NCBI Taxonomy" id="1927127"/>
    <lineage>
        <taxon>Bacteria</taxon>
        <taxon>Pseudomonadati</taxon>
        <taxon>Pseudomonadota</taxon>
        <taxon>Gammaproteobacteria</taxon>
        <taxon>Vibrionales</taxon>
        <taxon>Vibrionaceae</taxon>
        <taxon>Enterovibrio</taxon>
    </lineage>
</organism>
<dbReference type="EMBL" id="NBYY01000011">
    <property type="protein sequence ID" value="PCS23227.1"/>
    <property type="molecule type" value="Genomic_DNA"/>
</dbReference>
<dbReference type="GO" id="GO:0005829">
    <property type="term" value="C:cytosol"/>
    <property type="evidence" value="ECO:0007669"/>
    <property type="project" value="TreeGrafter"/>
</dbReference>
<dbReference type="SUPFAM" id="SSF64288">
    <property type="entry name" value="Chorismate lyase-like"/>
    <property type="match status" value="1"/>
</dbReference>
<evidence type="ECO:0000256" key="3">
    <source>
        <dbReference type="ARBA" id="ARBA00023239"/>
    </source>
</evidence>
<dbReference type="Proteomes" id="UP000219020">
    <property type="component" value="Unassembled WGS sequence"/>
</dbReference>
<dbReference type="HAMAP" id="MF_01632">
    <property type="entry name" value="UbiC"/>
    <property type="match status" value="1"/>
</dbReference>
<comment type="pathway">
    <text evidence="4">Cofactor biosynthesis; ubiquinone biosynthesis.</text>
</comment>
<proteinExistence type="inferred from homology"/>
<feature type="binding site" evidence="4">
    <location>
        <position position="40"/>
    </location>
    <ligand>
        <name>substrate</name>
    </ligand>
</feature>
<evidence type="ECO:0000256" key="1">
    <source>
        <dbReference type="ARBA" id="ARBA00022490"/>
    </source>
</evidence>
<dbReference type="InterPro" id="IPR007440">
    <property type="entry name" value="Chorismate--pyruvate_lyase"/>
</dbReference>
<evidence type="ECO:0000313" key="6">
    <source>
        <dbReference type="Proteomes" id="UP000219020"/>
    </source>
</evidence>
<keyword evidence="2 4" id="KW-0831">Ubiquinone biosynthesis</keyword>
<dbReference type="AlphaFoldDB" id="A0A2A5T4Y6"/>
<evidence type="ECO:0000313" key="5">
    <source>
        <dbReference type="EMBL" id="PCS23227.1"/>
    </source>
</evidence>
<comment type="similarity">
    <text evidence="4">Belongs to the UbiC family.</text>
</comment>
<feature type="binding site" evidence="4">
    <location>
        <position position="120"/>
    </location>
    <ligand>
        <name>substrate</name>
    </ligand>
</feature>
<dbReference type="GO" id="GO:0006744">
    <property type="term" value="P:ubiquinone biosynthetic process"/>
    <property type="evidence" value="ECO:0007669"/>
    <property type="project" value="UniProtKB-UniRule"/>
</dbReference>
<evidence type="ECO:0000256" key="4">
    <source>
        <dbReference type="HAMAP-Rule" id="MF_01632"/>
    </source>
</evidence>
<dbReference type="GO" id="GO:0008813">
    <property type="term" value="F:chorismate lyase activity"/>
    <property type="evidence" value="ECO:0007669"/>
    <property type="project" value="UniProtKB-UniRule"/>
</dbReference>
<dbReference type="InterPro" id="IPR028978">
    <property type="entry name" value="Chorismate_lyase_/UTRA_dom_sf"/>
</dbReference>
<feature type="binding site" evidence="4">
    <location>
        <position position="165"/>
    </location>
    <ligand>
        <name>substrate</name>
    </ligand>
</feature>
<reference evidence="6" key="1">
    <citation type="submission" date="2017-04" db="EMBL/GenBank/DDBJ databases">
        <title>Genome evolution of the luminous symbionts of deep sea anglerfish.</title>
        <authorList>
            <person name="Hendry T.A."/>
        </authorList>
    </citation>
    <scope>NUCLEOTIDE SEQUENCE [LARGE SCALE GENOMIC DNA]</scope>
</reference>
<dbReference type="PANTHER" id="PTHR38683:SF1">
    <property type="entry name" value="CHORISMATE PYRUVATE-LYASE"/>
    <property type="match status" value="1"/>
</dbReference>